<gene>
    <name evidence="1" type="ORF">NC99_27030</name>
</gene>
<dbReference type="AlphaFoldDB" id="A0A0L8V7Y7"/>
<accession>A0A0L8V7Y7</accession>
<name>A0A0L8V7Y7_9BACT</name>
<dbReference type="EMBL" id="LGIA01000161">
    <property type="protein sequence ID" value="KOH44473.1"/>
    <property type="molecule type" value="Genomic_DNA"/>
</dbReference>
<protein>
    <submittedName>
        <fullName evidence="1">Uncharacterized protein</fullName>
    </submittedName>
</protein>
<evidence type="ECO:0000313" key="1">
    <source>
        <dbReference type="EMBL" id="KOH44473.1"/>
    </source>
</evidence>
<dbReference type="Proteomes" id="UP000036958">
    <property type="component" value="Unassembled WGS sequence"/>
</dbReference>
<comment type="caution">
    <text evidence="1">The sequence shown here is derived from an EMBL/GenBank/DDBJ whole genome shotgun (WGS) entry which is preliminary data.</text>
</comment>
<proteinExistence type="predicted"/>
<organism evidence="1 2">
    <name type="scientific">Sunxiuqinia dokdonensis</name>
    <dbReference type="NCBI Taxonomy" id="1409788"/>
    <lineage>
        <taxon>Bacteria</taxon>
        <taxon>Pseudomonadati</taxon>
        <taxon>Bacteroidota</taxon>
        <taxon>Bacteroidia</taxon>
        <taxon>Marinilabiliales</taxon>
        <taxon>Prolixibacteraceae</taxon>
        <taxon>Sunxiuqinia</taxon>
    </lineage>
</organism>
<keyword evidence="2" id="KW-1185">Reference proteome</keyword>
<reference evidence="2" key="1">
    <citation type="submission" date="2015-07" db="EMBL/GenBank/DDBJ databases">
        <title>Genome sequencing of Sunxiuqinia dokdonensis strain SK.</title>
        <authorList>
            <person name="Ahn S."/>
            <person name="Kim B.-C."/>
        </authorList>
    </citation>
    <scope>NUCLEOTIDE SEQUENCE [LARGE SCALE GENOMIC DNA]</scope>
    <source>
        <strain evidence="2">SK</strain>
    </source>
</reference>
<dbReference type="STRING" id="1409788.NC99_27030"/>
<sequence length="55" mass="6398">MTFKPLTVHFYIFAEISRSEPVGYANQLIKKTSRKQQANNNCKKLKSKILTHELC</sequence>
<evidence type="ECO:0000313" key="2">
    <source>
        <dbReference type="Proteomes" id="UP000036958"/>
    </source>
</evidence>